<organism evidence="1 2">
    <name type="scientific">Pectobacterium brasiliense</name>
    <dbReference type="NCBI Taxonomy" id="180957"/>
    <lineage>
        <taxon>Bacteria</taxon>
        <taxon>Pseudomonadati</taxon>
        <taxon>Pseudomonadota</taxon>
        <taxon>Gammaproteobacteria</taxon>
        <taxon>Enterobacterales</taxon>
        <taxon>Pectobacteriaceae</taxon>
        <taxon>Pectobacterium</taxon>
    </lineage>
</organism>
<sequence>MDDIIRGLINGVFDCYQSWSKDKQKQALDSLSALSDLLVENKIYLRDYSYKKIIDKVKEAELAKEWKRVGILFETSSPELAMICKYKSDYWIHRELYTERKVTELGITIRNIEEQLSRAQRNLL</sequence>
<name>A0A0M2F3N2_9GAMM</name>
<dbReference type="Proteomes" id="UP000029435">
    <property type="component" value="Unassembled WGS sequence"/>
</dbReference>
<evidence type="ECO:0000313" key="2">
    <source>
        <dbReference type="Proteomes" id="UP000029435"/>
    </source>
</evidence>
<reference evidence="1 2" key="1">
    <citation type="submission" date="2014-08" db="EMBL/GenBank/DDBJ databases">
        <title>Genome sequences of NCPPB Pectobacterium isolates.</title>
        <authorList>
            <person name="Glover R.H."/>
            <person name="Sapp M."/>
            <person name="Elphinstone J."/>
        </authorList>
    </citation>
    <scope>NUCLEOTIDE SEQUENCE [LARGE SCALE GENOMIC DNA]</scope>
    <source>
        <strain evidence="1 2">LMG 21372</strain>
    </source>
</reference>
<dbReference type="EMBL" id="JQOD01000002">
    <property type="protein sequence ID" value="KGA34245.1"/>
    <property type="molecule type" value="Genomic_DNA"/>
</dbReference>
<accession>A0A0M2F3N2</accession>
<dbReference type="AlphaFoldDB" id="A0A0M2F3N2"/>
<dbReference type="OrthoDB" id="1443154at2"/>
<evidence type="ECO:0000313" key="1">
    <source>
        <dbReference type="EMBL" id="KGA34245.1"/>
    </source>
</evidence>
<protein>
    <submittedName>
        <fullName evidence="1">Uncharacterized protein</fullName>
    </submittedName>
</protein>
<gene>
    <name evidence="1" type="ORF">KU74_12275</name>
</gene>
<proteinExistence type="predicted"/>
<dbReference type="RefSeq" id="WP_039315333.1">
    <property type="nucleotide sequence ID" value="NZ_JQOD01000002.1"/>
</dbReference>
<comment type="caution">
    <text evidence="1">The sequence shown here is derived from an EMBL/GenBank/DDBJ whole genome shotgun (WGS) entry which is preliminary data.</text>
</comment>